<dbReference type="PANTHER" id="PTHR24189">
    <property type="entry name" value="MYOTROPHIN"/>
    <property type="match status" value="1"/>
</dbReference>
<keyword evidence="2" id="KW-0040">ANK repeat</keyword>
<accession>A0A168ETN9</accession>
<protein>
    <submittedName>
        <fullName evidence="3">Ankyrin repeat-containing domain protein</fullName>
    </submittedName>
</protein>
<dbReference type="AlphaFoldDB" id="A0A168ETN9"/>
<dbReference type="SUPFAM" id="SSF48403">
    <property type="entry name" value="Ankyrin repeat"/>
    <property type="match status" value="1"/>
</dbReference>
<dbReference type="RefSeq" id="XP_018709164.1">
    <property type="nucleotide sequence ID" value="XM_018844714.1"/>
</dbReference>
<dbReference type="PANTHER" id="PTHR24189:SF50">
    <property type="entry name" value="ANKYRIN REPEAT AND SOCS BOX PROTEIN 2"/>
    <property type="match status" value="1"/>
</dbReference>
<sequence length="338" mass="36771">MFYFAHLGIGRSSFCKSGRDIWSDDTTPMLGFLGMTDLPDDDEAELQRACWGVKKSDQPHLEARSLHQAAYYGGRRTDAAVHPAGRRRRGRGVRQPDVAAARRLESGSKATVADHGPARTFEARSGKGRAPPYAAARFWAAEDRETAAGRLRGLCAHGITGVARRCARRQSRTSRWAWRRCSSRPICEGRCEVVELLLDHGAAVSARDGGFLIPADDEGPHPTTTGGNTRCYTAPPTSPGGLSRRCWRRAAEGRRGRPRTNVAARGRDGETALHFATGDPAPMWCGEEGPEAAEKVRVLLEAGVEVNARTTGQTALGRAERTGFRGVAELLRERDGTE</sequence>
<keyword evidence="1" id="KW-0677">Repeat</keyword>
<dbReference type="EMBL" id="AZHB01000001">
    <property type="protein sequence ID" value="OAA74206.1"/>
    <property type="molecule type" value="Genomic_DNA"/>
</dbReference>
<dbReference type="Proteomes" id="UP000076744">
    <property type="component" value="Unassembled WGS sequence"/>
</dbReference>
<evidence type="ECO:0000256" key="1">
    <source>
        <dbReference type="ARBA" id="ARBA00022737"/>
    </source>
</evidence>
<dbReference type="InterPro" id="IPR050745">
    <property type="entry name" value="Multifunctional_regulatory"/>
</dbReference>
<dbReference type="InterPro" id="IPR036770">
    <property type="entry name" value="Ankyrin_rpt-contain_sf"/>
</dbReference>
<comment type="caution">
    <text evidence="3">The sequence shown here is derived from an EMBL/GenBank/DDBJ whole genome shotgun (WGS) entry which is preliminary data.</text>
</comment>
<reference evidence="3 4" key="1">
    <citation type="journal article" date="2016" name="Genome Biol. Evol.">
        <title>Divergent and convergent evolution of fungal pathogenicity.</title>
        <authorList>
            <person name="Shang Y."/>
            <person name="Xiao G."/>
            <person name="Zheng P."/>
            <person name="Cen K."/>
            <person name="Zhan S."/>
            <person name="Wang C."/>
        </authorList>
    </citation>
    <scope>NUCLEOTIDE SEQUENCE [LARGE SCALE GENOMIC DNA]</scope>
    <source>
        <strain evidence="3 4">ARSEF 2679</strain>
    </source>
</reference>
<evidence type="ECO:0000313" key="3">
    <source>
        <dbReference type="EMBL" id="OAA74206.1"/>
    </source>
</evidence>
<proteinExistence type="predicted"/>
<evidence type="ECO:0000313" key="4">
    <source>
        <dbReference type="Proteomes" id="UP000076744"/>
    </source>
</evidence>
<dbReference type="Gene3D" id="1.25.40.20">
    <property type="entry name" value="Ankyrin repeat-containing domain"/>
    <property type="match status" value="1"/>
</dbReference>
<name>A0A168ETN9_CORFA</name>
<organism evidence="3 4">
    <name type="scientific">Cordyceps fumosorosea (strain ARSEF 2679)</name>
    <name type="common">Isaria fumosorosea</name>
    <dbReference type="NCBI Taxonomy" id="1081104"/>
    <lineage>
        <taxon>Eukaryota</taxon>
        <taxon>Fungi</taxon>
        <taxon>Dikarya</taxon>
        <taxon>Ascomycota</taxon>
        <taxon>Pezizomycotina</taxon>
        <taxon>Sordariomycetes</taxon>
        <taxon>Hypocreomycetidae</taxon>
        <taxon>Hypocreales</taxon>
        <taxon>Cordycipitaceae</taxon>
        <taxon>Cordyceps</taxon>
    </lineage>
</organism>
<gene>
    <name evidence="3" type="ORF">ISF_01107</name>
</gene>
<dbReference type="GeneID" id="30017399"/>
<keyword evidence="4" id="KW-1185">Reference proteome</keyword>
<dbReference type="STRING" id="1081104.A0A168ETN9"/>
<evidence type="ECO:0000256" key="2">
    <source>
        <dbReference type="ARBA" id="ARBA00023043"/>
    </source>
</evidence>